<proteinExistence type="predicted"/>
<comment type="caution">
    <text evidence="2">The sequence shown here is derived from an EMBL/GenBank/DDBJ whole genome shotgun (WGS) entry which is preliminary data.</text>
</comment>
<organism evidence="2">
    <name type="scientific">marine sediment metagenome</name>
    <dbReference type="NCBI Taxonomy" id="412755"/>
    <lineage>
        <taxon>unclassified sequences</taxon>
        <taxon>metagenomes</taxon>
        <taxon>ecological metagenomes</taxon>
    </lineage>
</organism>
<dbReference type="Gene3D" id="3.20.20.70">
    <property type="entry name" value="Aldolase class I"/>
    <property type="match status" value="1"/>
</dbReference>
<feature type="non-terminal residue" evidence="2">
    <location>
        <position position="131"/>
    </location>
</feature>
<dbReference type="InterPro" id="IPR001585">
    <property type="entry name" value="TAL/FSA"/>
</dbReference>
<evidence type="ECO:0000313" key="2">
    <source>
        <dbReference type="EMBL" id="GAI34212.1"/>
    </source>
</evidence>
<gene>
    <name evidence="2" type="ORF">S06H3_45573</name>
</gene>
<dbReference type="EMBL" id="BARV01028474">
    <property type="protein sequence ID" value="GAI34212.1"/>
    <property type="molecule type" value="Genomic_DNA"/>
</dbReference>
<dbReference type="PROSITE" id="PS01054">
    <property type="entry name" value="TRANSALDOLASE_1"/>
    <property type="match status" value="1"/>
</dbReference>
<dbReference type="PROSITE" id="PS00958">
    <property type="entry name" value="TRANSALDOLASE_2"/>
    <property type="match status" value="1"/>
</dbReference>
<dbReference type="InterPro" id="IPR013785">
    <property type="entry name" value="Aldolase_TIM"/>
</dbReference>
<evidence type="ECO:0000256" key="1">
    <source>
        <dbReference type="ARBA" id="ARBA00023270"/>
    </source>
</evidence>
<name>X1MRD7_9ZZZZ</name>
<dbReference type="PANTHER" id="PTHR10683:SF40">
    <property type="entry name" value="FRUCTOSE-6-PHOSPHATE ALDOLASE 1-RELATED"/>
    <property type="match status" value="1"/>
</dbReference>
<dbReference type="SUPFAM" id="SSF51569">
    <property type="entry name" value="Aldolase"/>
    <property type="match status" value="1"/>
</dbReference>
<dbReference type="GO" id="GO:0005975">
    <property type="term" value="P:carbohydrate metabolic process"/>
    <property type="evidence" value="ECO:0007669"/>
    <property type="project" value="InterPro"/>
</dbReference>
<accession>X1MRD7</accession>
<reference evidence="2" key="1">
    <citation type="journal article" date="2014" name="Front. Microbiol.">
        <title>High frequency of phylogenetically diverse reductive dehalogenase-homologous genes in deep subseafloor sedimentary metagenomes.</title>
        <authorList>
            <person name="Kawai M."/>
            <person name="Futagami T."/>
            <person name="Toyoda A."/>
            <person name="Takaki Y."/>
            <person name="Nishi S."/>
            <person name="Hori S."/>
            <person name="Arai W."/>
            <person name="Tsubouchi T."/>
            <person name="Morono Y."/>
            <person name="Uchiyama I."/>
            <person name="Ito T."/>
            <person name="Fujiyama A."/>
            <person name="Inagaki F."/>
            <person name="Takami H."/>
        </authorList>
    </citation>
    <scope>NUCLEOTIDE SEQUENCE</scope>
    <source>
        <strain evidence="2">Expedition CK06-06</strain>
    </source>
</reference>
<protein>
    <recommendedName>
        <fullName evidence="3">Transaldolase</fullName>
    </recommendedName>
</protein>
<dbReference type="PANTHER" id="PTHR10683">
    <property type="entry name" value="TRANSALDOLASE"/>
    <property type="match status" value="1"/>
</dbReference>
<dbReference type="Pfam" id="PF00923">
    <property type="entry name" value="TAL_FSA"/>
    <property type="match status" value="1"/>
</dbReference>
<dbReference type="AlphaFoldDB" id="X1MRD7"/>
<keyword evidence="1" id="KW-0704">Schiff base</keyword>
<evidence type="ECO:0008006" key="3">
    <source>
        <dbReference type="Google" id="ProtNLM"/>
    </source>
</evidence>
<sequence>MKLFIDTANLDEIREISSWGVLDGVTTNPTILSREKMDYRTLIDAILKLVDGPISVEAVNEKAEKIIKEAKMLSKISENIVVKIPITPEGLAATKVLSKEGVKVNMTLVFSVNQSILAAKAGATYDSPFLG</sequence>
<dbReference type="InterPro" id="IPR018225">
    <property type="entry name" value="Transaldolase_AS"/>
</dbReference>